<protein>
    <submittedName>
        <fullName evidence="1">Phospholipase D family protein</fullName>
    </submittedName>
</protein>
<evidence type="ECO:0000313" key="1">
    <source>
        <dbReference type="EMBL" id="MCT4795430.1"/>
    </source>
</evidence>
<accession>A0ABT2L0L2</accession>
<reference evidence="1 2" key="1">
    <citation type="submission" date="2022-07" db="EMBL/GenBank/DDBJ databases">
        <title>Genomic and pangenome structural analysis of the polyextremophile Exiguobacterium.</title>
        <authorList>
            <person name="Shen L."/>
        </authorList>
    </citation>
    <scope>NUCLEOTIDE SEQUENCE [LARGE SCALE GENOMIC DNA]</scope>
    <source>
        <strain evidence="1 2">12_1</strain>
    </source>
</reference>
<dbReference type="EMBL" id="JANIEK010000025">
    <property type="protein sequence ID" value="MCT4795430.1"/>
    <property type="molecule type" value="Genomic_DNA"/>
</dbReference>
<name>A0ABT2L0L2_9BACL</name>
<dbReference type="Proteomes" id="UP001206821">
    <property type="component" value="Unassembled WGS sequence"/>
</dbReference>
<evidence type="ECO:0000313" key="2">
    <source>
        <dbReference type="Proteomes" id="UP001206821"/>
    </source>
</evidence>
<sequence>MIRYYDWNNDQFIDTIFKEEMQGFTSLRAITYVSSFQLINELMPLFEKLEIIHGFTGTSFQLITQLLDITNRVENVRLLESETFNALLDERLEIHLAHAVPIHHKTYILEKDNHYKILSGSANLTTSALQGRNHELLFIRTGSKHDAFYIQMHEMWSEIKRDTIDYIDLSSLNSVKERPEEVIESFLADVDVPETLVQEAKPEIEKLHTRKVDTVFEEKVAPSFLPLVLTKTGRRRKPKPEEIRKQVRLAVDERLSSYDLDKQIMWQFDFEAHDFIIGEDYLHDFLREKVAPSANGMIDVIESYEQNKFRDERHQVFTGILYLLTSPLIWRIREIYTENHLPKEDVPVVMNIVGDGQTGKTTLVREYFSTLLDYASIPTYSMLKIPPKGKKASARIANDYIDGYLHSDWVNPLIIDEVPNNFFTTTHGENNVKSWSNDRTGIFPILITTSNISGALAKPQLLRRILMIPIDSKYRESKDQPFDVYQLVSNLDPLLPLFFLNELSKRLDSMTPKDIERLKEDYLSLSKEVLFKLSPELETYANENGFLSNYDIVNHRGKTLWAMTLMSKADHICVNPKNEKEIIVYESAFKTHHDRTEAKTFLPGGVLVQSGGNSLTLNSELLEQFVGFSIQTVWENQSASRTGKQIADAMAKQLAPLLENKKKPSRWKTLWRK</sequence>
<dbReference type="Gene3D" id="3.30.870.10">
    <property type="entry name" value="Endonuclease Chain A"/>
    <property type="match status" value="1"/>
</dbReference>
<gene>
    <name evidence="1" type="ORF">NQG31_07725</name>
</gene>
<dbReference type="RefSeq" id="WP_034815573.1">
    <property type="nucleotide sequence ID" value="NZ_JANIEK010000025.1"/>
</dbReference>
<organism evidence="1 2">
    <name type="scientific">Exiguobacterium alkaliphilum</name>
    <dbReference type="NCBI Taxonomy" id="1428684"/>
    <lineage>
        <taxon>Bacteria</taxon>
        <taxon>Bacillati</taxon>
        <taxon>Bacillota</taxon>
        <taxon>Bacilli</taxon>
        <taxon>Bacillales</taxon>
        <taxon>Bacillales Family XII. Incertae Sedis</taxon>
        <taxon>Exiguobacterium</taxon>
    </lineage>
</organism>
<proteinExistence type="predicted"/>
<comment type="caution">
    <text evidence="1">The sequence shown here is derived from an EMBL/GenBank/DDBJ whole genome shotgun (WGS) entry which is preliminary data.</text>
</comment>
<dbReference type="CDD" id="cd09117">
    <property type="entry name" value="PLDc_Bfil_DEXD_like"/>
    <property type="match status" value="1"/>
</dbReference>
<keyword evidence="2" id="KW-1185">Reference proteome</keyword>